<dbReference type="AlphaFoldDB" id="A0A650EKI4"/>
<name>A0A650EKI4_9HELI</name>
<feature type="domain" description="Nucleoside phosphorylase" evidence="1">
    <location>
        <begin position="19"/>
        <end position="195"/>
    </location>
</feature>
<gene>
    <name evidence="2" type="ORF">Helico6505_0990</name>
</gene>
<dbReference type="GO" id="GO:0008782">
    <property type="term" value="F:adenosylhomocysteine nucleosidase activity"/>
    <property type="evidence" value="ECO:0007669"/>
    <property type="project" value="TreeGrafter"/>
</dbReference>
<dbReference type="PANTHER" id="PTHR46832">
    <property type="entry name" value="5'-METHYLTHIOADENOSINE/S-ADENOSYLHOMOCYSTEINE NUCLEOSIDASE"/>
    <property type="match status" value="1"/>
</dbReference>
<dbReference type="EMBL" id="MN577568">
    <property type="protein sequence ID" value="QGT50267.1"/>
    <property type="molecule type" value="Genomic_DNA"/>
</dbReference>
<dbReference type="InterPro" id="IPR000845">
    <property type="entry name" value="Nucleoside_phosphorylase_d"/>
</dbReference>
<evidence type="ECO:0000313" key="2">
    <source>
        <dbReference type="EMBL" id="QGT50267.1"/>
    </source>
</evidence>
<dbReference type="GO" id="GO:0009116">
    <property type="term" value="P:nucleoside metabolic process"/>
    <property type="evidence" value="ECO:0007669"/>
    <property type="project" value="InterPro"/>
</dbReference>
<organism evidence="2">
    <name type="scientific">uncultured Helicobacter sp</name>
    <dbReference type="NCBI Taxonomy" id="175537"/>
    <lineage>
        <taxon>Bacteria</taxon>
        <taxon>Pseudomonadati</taxon>
        <taxon>Campylobacterota</taxon>
        <taxon>Epsilonproteobacteria</taxon>
        <taxon>Campylobacterales</taxon>
        <taxon>Helicobacteraceae</taxon>
        <taxon>Helicobacter</taxon>
        <taxon>environmental samples</taxon>
    </lineage>
</organism>
<reference evidence="2" key="1">
    <citation type="journal article" date="2020" name="J. ISSAAS">
        <title>Lactobacilli and other gastrointestinal microbiota of Peromyscus leucopus, reservoir host for agents of Lyme disease and other zoonoses in North America.</title>
        <authorList>
            <person name="Milovic A."/>
            <person name="Bassam K."/>
            <person name="Shao H."/>
            <person name="Chatzistamou I."/>
            <person name="Tufts D.M."/>
            <person name="Diuk-Wasser M."/>
            <person name="Barbour A.G."/>
        </authorList>
    </citation>
    <scope>NUCLEOTIDE SEQUENCE</scope>
    <source>
        <strain evidence="2">LL4</strain>
    </source>
</reference>
<sequence>MKMWICAGNGEDFSFAKSIGVGLVDSALNLCSLCLREKIDELIFLGSAGAYSKDVALLDLFVADSATQIELSFLQQYSYTPIDNKIDSNIFDERNKVSRISNVSYETLGFKKSIVNSSNYISVDKHLASQFYTAGIGLENMEFFAVMRVAQHFCIPCFGVFCVSNYCDENAHKDFIHHHQDVKEKLTQAAKDAENFYHKQI</sequence>
<dbReference type="GO" id="GO:0005829">
    <property type="term" value="C:cytosol"/>
    <property type="evidence" value="ECO:0007669"/>
    <property type="project" value="TreeGrafter"/>
</dbReference>
<proteinExistence type="predicted"/>
<dbReference type="GO" id="GO:0008930">
    <property type="term" value="F:methylthioadenosine nucleosidase activity"/>
    <property type="evidence" value="ECO:0007669"/>
    <property type="project" value="TreeGrafter"/>
</dbReference>
<dbReference type="GO" id="GO:0019284">
    <property type="term" value="P:L-methionine salvage from S-adenosylmethionine"/>
    <property type="evidence" value="ECO:0007669"/>
    <property type="project" value="TreeGrafter"/>
</dbReference>
<evidence type="ECO:0000259" key="1">
    <source>
        <dbReference type="Pfam" id="PF01048"/>
    </source>
</evidence>
<dbReference type="SUPFAM" id="SSF53167">
    <property type="entry name" value="Purine and uridine phosphorylases"/>
    <property type="match status" value="1"/>
</dbReference>
<dbReference type="Gene3D" id="3.40.50.1580">
    <property type="entry name" value="Nucleoside phosphorylase domain"/>
    <property type="match status" value="1"/>
</dbReference>
<dbReference type="InterPro" id="IPR035994">
    <property type="entry name" value="Nucleoside_phosphorylase_sf"/>
</dbReference>
<accession>A0A650EKI4</accession>
<protein>
    <submittedName>
        <fullName evidence="2">Purine-nucleoside phosphorylase</fullName>
    </submittedName>
</protein>
<dbReference type="Pfam" id="PF01048">
    <property type="entry name" value="PNP_UDP_1"/>
    <property type="match status" value="1"/>
</dbReference>
<dbReference type="PANTHER" id="PTHR46832:SF1">
    <property type="entry name" value="5'-METHYLTHIOADENOSINE_S-ADENOSYLHOMOCYSTEINE NUCLEOSIDASE"/>
    <property type="match status" value="1"/>
</dbReference>